<dbReference type="Proteomes" id="UP000799302">
    <property type="component" value="Unassembled WGS sequence"/>
</dbReference>
<feature type="compositionally biased region" description="Basic residues" evidence="4">
    <location>
        <begin position="96"/>
        <end position="106"/>
    </location>
</feature>
<keyword evidence="2" id="KW-0963">Cytoplasm</keyword>
<dbReference type="GO" id="GO:0005869">
    <property type="term" value="C:dynactin complex"/>
    <property type="evidence" value="ECO:0007669"/>
    <property type="project" value="InterPro"/>
</dbReference>
<comment type="subcellular location">
    <subcellularLocation>
        <location evidence="1">Cytoplasm</location>
    </subcellularLocation>
</comment>
<evidence type="ECO:0000256" key="2">
    <source>
        <dbReference type="ARBA" id="ARBA00022490"/>
    </source>
</evidence>
<feature type="region of interest" description="Disordered" evidence="4">
    <location>
        <begin position="305"/>
        <end position="329"/>
    </location>
</feature>
<feature type="compositionally biased region" description="Acidic residues" evidence="4">
    <location>
        <begin position="109"/>
        <end position="122"/>
    </location>
</feature>
<evidence type="ECO:0000256" key="3">
    <source>
        <dbReference type="SAM" id="Coils"/>
    </source>
</evidence>
<dbReference type="EMBL" id="MU004230">
    <property type="protein sequence ID" value="KAF2674571.1"/>
    <property type="molecule type" value="Genomic_DNA"/>
</dbReference>
<dbReference type="Pfam" id="PF04912">
    <property type="entry name" value="Dynamitin"/>
    <property type="match status" value="1"/>
</dbReference>
<feature type="coiled-coil region" evidence="3">
    <location>
        <begin position="371"/>
        <end position="398"/>
    </location>
</feature>
<proteinExistence type="predicted"/>
<feature type="region of interest" description="Disordered" evidence="4">
    <location>
        <begin position="1"/>
        <end position="122"/>
    </location>
</feature>
<keyword evidence="3" id="KW-0175">Coiled coil</keyword>
<feature type="compositionally biased region" description="Polar residues" evidence="4">
    <location>
        <begin position="309"/>
        <end position="322"/>
    </location>
</feature>
<accession>A0A6A6UT26</accession>
<organism evidence="5 6">
    <name type="scientific">Microthyrium microscopicum</name>
    <dbReference type="NCBI Taxonomy" id="703497"/>
    <lineage>
        <taxon>Eukaryota</taxon>
        <taxon>Fungi</taxon>
        <taxon>Dikarya</taxon>
        <taxon>Ascomycota</taxon>
        <taxon>Pezizomycotina</taxon>
        <taxon>Dothideomycetes</taxon>
        <taxon>Dothideomycetes incertae sedis</taxon>
        <taxon>Microthyriales</taxon>
        <taxon>Microthyriaceae</taxon>
        <taxon>Microthyrium</taxon>
    </lineage>
</organism>
<sequence>MAGARKYEGLPDIDAAAPDIYETPDLADDVSTLQETSAQSPSDSSDADEGASESSPADSRVDRRHTKANKARSKFQPSRVNADDVDFSDRLNLNRKSYRAYNRRRPGQYDDDPEELGDFSDDEETLDQKLTRLRHEVEQLKVTLEEQKESAESKAQEELYTDVLQISDQLDAITTERRGGTNGAHPDFRRTVHSYTEKSQQLVAKEKGSSSRGQTIEATDHSQLLQTLSKAAEFDSRLNFLENALGLSGSTLPDSSETSTKLILPTLGSLEQLVGTATAQPTQLEAAQLKTRQLLKDAERLSKLRVEQSETGQPPSSATNGENGHAAPDNQEQLSKINAIYGILPTIDSLSPSLPLLLDRLRTLRLLHSGAAEASSTLDDLEKAQEEQDDEIEQWRNALGKVEASLSEGQDTLSENMENMSAWVKELEGRIGKT</sequence>
<feature type="compositionally biased region" description="Basic residues" evidence="4">
    <location>
        <begin position="62"/>
        <end position="73"/>
    </location>
</feature>
<protein>
    <submittedName>
        <fullName evidence="5">Uncharacterized protein</fullName>
    </submittedName>
</protein>
<feature type="coiled-coil region" evidence="3">
    <location>
        <begin position="123"/>
        <end position="157"/>
    </location>
</feature>
<dbReference type="InterPro" id="IPR028133">
    <property type="entry name" value="Dynamitin"/>
</dbReference>
<dbReference type="AlphaFoldDB" id="A0A6A6UT26"/>
<dbReference type="GO" id="GO:0007017">
    <property type="term" value="P:microtubule-based process"/>
    <property type="evidence" value="ECO:0007669"/>
    <property type="project" value="InterPro"/>
</dbReference>
<evidence type="ECO:0000313" key="6">
    <source>
        <dbReference type="Proteomes" id="UP000799302"/>
    </source>
</evidence>
<evidence type="ECO:0000313" key="5">
    <source>
        <dbReference type="EMBL" id="KAF2674571.1"/>
    </source>
</evidence>
<evidence type="ECO:0000256" key="4">
    <source>
        <dbReference type="SAM" id="MobiDB-lite"/>
    </source>
</evidence>
<dbReference type="GO" id="GO:0005737">
    <property type="term" value="C:cytoplasm"/>
    <property type="evidence" value="ECO:0007669"/>
    <property type="project" value="UniProtKB-SubCell"/>
</dbReference>
<reference evidence="5" key="1">
    <citation type="journal article" date="2020" name="Stud. Mycol.">
        <title>101 Dothideomycetes genomes: a test case for predicting lifestyles and emergence of pathogens.</title>
        <authorList>
            <person name="Haridas S."/>
            <person name="Albert R."/>
            <person name="Binder M."/>
            <person name="Bloem J."/>
            <person name="Labutti K."/>
            <person name="Salamov A."/>
            <person name="Andreopoulos B."/>
            <person name="Baker S."/>
            <person name="Barry K."/>
            <person name="Bills G."/>
            <person name="Bluhm B."/>
            <person name="Cannon C."/>
            <person name="Castanera R."/>
            <person name="Culley D."/>
            <person name="Daum C."/>
            <person name="Ezra D."/>
            <person name="Gonzalez J."/>
            <person name="Henrissat B."/>
            <person name="Kuo A."/>
            <person name="Liang C."/>
            <person name="Lipzen A."/>
            <person name="Lutzoni F."/>
            <person name="Magnuson J."/>
            <person name="Mondo S."/>
            <person name="Nolan M."/>
            <person name="Ohm R."/>
            <person name="Pangilinan J."/>
            <person name="Park H.-J."/>
            <person name="Ramirez L."/>
            <person name="Alfaro M."/>
            <person name="Sun H."/>
            <person name="Tritt A."/>
            <person name="Yoshinaga Y."/>
            <person name="Zwiers L.-H."/>
            <person name="Turgeon B."/>
            <person name="Goodwin S."/>
            <person name="Spatafora J."/>
            <person name="Crous P."/>
            <person name="Grigoriev I."/>
        </authorList>
    </citation>
    <scope>NUCLEOTIDE SEQUENCE</scope>
    <source>
        <strain evidence="5">CBS 115976</strain>
    </source>
</reference>
<name>A0A6A6UT26_9PEZI</name>
<dbReference type="OrthoDB" id="4977at2759"/>
<gene>
    <name evidence="5" type="ORF">BT63DRAFT_474310</name>
</gene>
<evidence type="ECO:0000256" key="1">
    <source>
        <dbReference type="ARBA" id="ARBA00004496"/>
    </source>
</evidence>
<keyword evidence="6" id="KW-1185">Reference proteome</keyword>
<dbReference type="PANTHER" id="PTHR15346">
    <property type="entry name" value="DYNACTIN SUBUNIT"/>
    <property type="match status" value="1"/>
</dbReference>